<sequence length="393" mass="45393">MRSWSLDDHPVLINFRKVIDCVPHSDGRFYHLFLIPPYSLNNKNINQPLNYVFYSTQIDPNLLQLYGNPKVQMTRINDDLLLGSEFKKNKDKKIPVFFEQPCTSSDGFCFTMYEIFTDIYNPGDAPPFCKRILDIYQDAEQGYNFLEHEIKNYKKLQTILKQASDYIFITQVNEKNYQDFLQRLQVTIDKVCEAVFQLPMCKDLPVYVRTKLNYLIFNSLTAKVHFRLLVAYHTVYKQQNLIAQQNMRKYEIIKNDEITVAVQLLKNVLHMPTPGDCISCLVKFFDAVVNSLKSDEVAADDILPAICQAMTHDPSFGSHCVSFLTYLSEIWPGQGLDERTSYILITCSIAATHLGTQRNDSSEKKAEQNDNFEVGQKVTGDTIDMLNEMLDFL</sequence>
<evidence type="ECO:0000259" key="1">
    <source>
        <dbReference type="Pfam" id="PF02204"/>
    </source>
</evidence>
<dbReference type="Pfam" id="PF02204">
    <property type="entry name" value="VPS9"/>
    <property type="match status" value="1"/>
</dbReference>
<dbReference type="GeneID" id="94827665"/>
<organism evidence="2 3">
    <name type="scientific">Tritrichomonas foetus</name>
    <dbReference type="NCBI Taxonomy" id="1144522"/>
    <lineage>
        <taxon>Eukaryota</taxon>
        <taxon>Metamonada</taxon>
        <taxon>Parabasalia</taxon>
        <taxon>Tritrichomonadida</taxon>
        <taxon>Tritrichomonadidae</taxon>
        <taxon>Tritrichomonas</taxon>
    </lineage>
</organism>
<dbReference type="AlphaFoldDB" id="A0A1J4K4X9"/>
<dbReference type="OrthoDB" id="10498511at2759"/>
<evidence type="ECO:0000313" key="3">
    <source>
        <dbReference type="Proteomes" id="UP000179807"/>
    </source>
</evidence>
<dbReference type="VEuPathDB" id="TrichDB:TRFO_06218"/>
<dbReference type="Gene3D" id="1.20.1050.80">
    <property type="entry name" value="VPS9 domain"/>
    <property type="match status" value="1"/>
</dbReference>
<dbReference type="InterPro" id="IPR003123">
    <property type="entry name" value="VPS9"/>
</dbReference>
<proteinExistence type="predicted"/>
<name>A0A1J4K4X9_9EUKA</name>
<protein>
    <recommendedName>
        <fullName evidence="1">VPS9 domain-containing protein</fullName>
    </recommendedName>
</protein>
<dbReference type="SUPFAM" id="SSF109993">
    <property type="entry name" value="VPS9 domain"/>
    <property type="match status" value="1"/>
</dbReference>
<comment type="caution">
    <text evidence="2">The sequence shown here is derived from an EMBL/GenBank/DDBJ whole genome shotgun (WGS) entry which is preliminary data.</text>
</comment>
<keyword evidence="3" id="KW-1185">Reference proteome</keyword>
<dbReference type="InterPro" id="IPR037191">
    <property type="entry name" value="VPS9_dom_sf"/>
</dbReference>
<dbReference type="EMBL" id="MLAK01000782">
    <property type="protein sequence ID" value="OHT04772.1"/>
    <property type="molecule type" value="Genomic_DNA"/>
</dbReference>
<dbReference type="RefSeq" id="XP_068357908.1">
    <property type="nucleotide sequence ID" value="XM_068492961.1"/>
</dbReference>
<accession>A0A1J4K4X9</accession>
<evidence type="ECO:0000313" key="2">
    <source>
        <dbReference type="EMBL" id="OHT04772.1"/>
    </source>
</evidence>
<dbReference type="Proteomes" id="UP000179807">
    <property type="component" value="Unassembled WGS sequence"/>
</dbReference>
<feature type="domain" description="VPS9" evidence="1">
    <location>
        <begin position="259"/>
        <end position="355"/>
    </location>
</feature>
<reference evidence="2" key="1">
    <citation type="submission" date="2016-10" db="EMBL/GenBank/DDBJ databases">
        <authorList>
            <person name="Benchimol M."/>
            <person name="Almeida L.G."/>
            <person name="Vasconcelos A.T."/>
            <person name="Perreira-Neves A."/>
            <person name="Rosa I.A."/>
            <person name="Tasca T."/>
            <person name="Bogo M.R."/>
            <person name="de Souza W."/>
        </authorList>
    </citation>
    <scope>NUCLEOTIDE SEQUENCE [LARGE SCALE GENOMIC DNA]</scope>
    <source>
        <strain evidence="2">K</strain>
    </source>
</reference>
<gene>
    <name evidence="2" type="ORF">TRFO_06218</name>
</gene>